<keyword evidence="7" id="KW-0282">Flagellum</keyword>
<evidence type="ECO:0000256" key="9">
    <source>
        <dbReference type="ARBA" id="ARBA00023212"/>
    </source>
</evidence>
<keyword evidence="8" id="KW-0969">Cilium</keyword>
<sequence length="560" mass="61373">MLRISLPVCCQDNTFTPPLDQSQQTLFPDGSTCSYFLVSFIYHFVQIGDTDINMSQRQVLQVFEQYQKARTQFVQTVADLATRPQNIETLQNAGVMSLLRPLLLDAVPTIQQTAALALGRLANYNDDLAEAVVKGDILPQLVYSLAEQKRFYKKAAAFVLRAVAKHSPELAQAVVDCGALDALVISLEEFDPGVKEAAGWALGYIARHSAQLAQAVVDAGVVPLLVLCIQEPEIALKRVAASALSDIAKHSPELAQTVVDTGAIPYLAQMILNPDSKLKRQVFSALSQIAKHSVDVAEMVVEADIFPAALSCLKDPDEYVRKNVTTLMREITKHTPELSQIIVNVGGIAAVIDYLGDSKGAVRLPGIMMLGYVAAHTENLAMAVIVSKGVPQLAICLEEEHEDHIKAATAWAFGQIGRHTPEHAKSVAVANVLPKLLHLYLDTESSEDLQVKAKKALKSILQKCTYLPVLEPLLYDAPSNILKHVICQFSKVLPHDSKARRLFVTSGGLKKVQEIKAEPGSALQEYINAINNCYPEEIVRYYSPGYSEALLERIDNYQPN</sequence>
<keyword evidence="4" id="KW-0493">Microtubule</keyword>
<gene>
    <name evidence="15" type="ORF">IRJ41_019179</name>
</gene>
<proteinExistence type="predicted"/>
<dbReference type="GO" id="GO:0003351">
    <property type="term" value="P:epithelial cilium movement involved in extracellular fluid movement"/>
    <property type="evidence" value="ECO:0007669"/>
    <property type="project" value="TreeGrafter"/>
</dbReference>
<evidence type="ECO:0000256" key="13">
    <source>
        <dbReference type="ARBA" id="ARBA00074796"/>
    </source>
</evidence>
<dbReference type="Gene3D" id="1.25.10.10">
    <property type="entry name" value="Leucine-rich Repeat Variant"/>
    <property type="match status" value="2"/>
</dbReference>
<comment type="subcellular location">
    <subcellularLocation>
        <location evidence="1">Cell projection</location>
        <location evidence="1">Cilium</location>
        <location evidence="1">Flagellum</location>
    </subcellularLocation>
    <subcellularLocation>
        <location evidence="2">Cytoplasm</location>
        <location evidence="2">Cytoskeleton</location>
        <location evidence="2">Cilium axoneme</location>
    </subcellularLocation>
</comment>
<dbReference type="InterPro" id="IPR011989">
    <property type="entry name" value="ARM-like"/>
</dbReference>
<evidence type="ECO:0000256" key="1">
    <source>
        <dbReference type="ARBA" id="ARBA00004230"/>
    </source>
</evidence>
<keyword evidence="10" id="KW-0966">Cell projection</keyword>
<dbReference type="FunFam" id="1.25.10.10:FF:000129">
    <property type="entry name" value="sperm-associated antigen 6 isoform X1"/>
    <property type="match status" value="1"/>
</dbReference>
<dbReference type="GO" id="GO:0005930">
    <property type="term" value="C:axoneme"/>
    <property type="evidence" value="ECO:0007669"/>
    <property type="project" value="UniProtKB-SubCell"/>
</dbReference>
<evidence type="ECO:0000256" key="11">
    <source>
        <dbReference type="ARBA" id="ARBA00057769"/>
    </source>
</evidence>
<comment type="function">
    <text evidence="11">Important for structural integrity of the central apparatus in the sperm tail and for flagellar motility.</text>
</comment>
<evidence type="ECO:0000256" key="4">
    <source>
        <dbReference type="ARBA" id="ARBA00022701"/>
    </source>
</evidence>
<dbReference type="GO" id="GO:0001669">
    <property type="term" value="C:acrosomal vesicle"/>
    <property type="evidence" value="ECO:0007669"/>
    <property type="project" value="TreeGrafter"/>
</dbReference>
<dbReference type="GO" id="GO:0008017">
    <property type="term" value="F:microtubule binding"/>
    <property type="evidence" value="ECO:0007669"/>
    <property type="project" value="TreeGrafter"/>
</dbReference>
<dbReference type="InterPro" id="IPR016024">
    <property type="entry name" value="ARM-type_fold"/>
</dbReference>
<keyword evidence="9" id="KW-0206">Cytoskeleton</keyword>
<dbReference type="GO" id="GO:0097228">
    <property type="term" value="C:sperm principal piece"/>
    <property type="evidence" value="ECO:0007669"/>
    <property type="project" value="UniProtKB-ARBA"/>
</dbReference>
<evidence type="ECO:0000256" key="10">
    <source>
        <dbReference type="ARBA" id="ARBA00023273"/>
    </source>
</evidence>
<dbReference type="InterPro" id="IPR000225">
    <property type="entry name" value="Armadillo"/>
</dbReference>
<keyword evidence="16" id="KW-1185">Reference proteome</keyword>
<evidence type="ECO:0000256" key="8">
    <source>
        <dbReference type="ARBA" id="ARBA00023069"/>
    </source>
</evidence>
<evidence type="ECO:0000313" key="16">
    <source>
        <dbReference type="Proteomes" id="UP001059041"/>
    </source>
</evidence>
<organism evidence="15 16">
    <name type="scientific">Triplophysa rosa</name>
    <name type="common">Cave loach</name>
    <dbReference type="NCBI Taxonomy" id="992332"/>
    <lineage>
        <taxon>Eukaryota</taxon>
        <taxon>Metazoa</taxon>
        <taxon>Chordata</taxon>
        <taxon>Craniata</taxon>
        <taxon>Vertebrata</taxon>
        <taxon>Euteleostomi</taxon>
        <taxon>Actinopterygii</taxon>
        <taxon>Neopterygii</taxon>
        <taxon>Teleostei</taxon>
        <taxon>Ostariophysi</taxon>
        <taxon>Cypriniformes</taxon>
        <taxon>Nemacheilidae</taxon>
        <taxon>Triplophysa</taxon>
    </lineage>
</organism>
<dbReference type="PANTHER" id="PTHR23314">
    <property type="entry name" value="SPERM-ASSOCIATED ANTIGEN 6 ARMADILLO REPEAT-CONTAINING"/>
    <property type="match status" value="1"/>
</dbReference>
<reference evidence="15" key="1">
    <citation type="submission" date="2021-02" db="EMBL/GenBank/DDBJ databases">
        <title>Comparative genomics reveals that relaxation of natural selection precedes convergent phenotypic evolution of cavefish.</title>
        <authorList>
            <person name="Peng Z."/>
        </authorList>
    </citation>
    <scope>NUCLEOTIDE SEQUENCE</scope>
    <source>
        <tissue evidence="15">Muscle</tissue>
    </source>
</reference>
<comment type="subunit">
    <text evidence="12">Interacts with SPAG16 and SPAG17.</text>
</comment>
<keyword evidence="3" id="KW-0963">Cytoplasm</keyword>
<dbReference type="Proteomes" id="UP001059041">
    <property type="component" value="Linkage Group LG23"/>
</dbReference>
<keyword evidence="5" id="KW-0677">Repeat</keyword>
<comment type="caution">
    <text evidence="15">The sequence shown here is derived from an EMBL/GenBank/DDBJ whole genome shotgun (WGS) entry which is preliminary data.</text>
</comment>
<protein>
    <recommendedName>
        <fullName evidence="13">Sperm-associated antigen 6</fullName>
    </recommendedName>
    <alternativeName>
        <fullName evidence="14">Protein PF16 homolog</fullName>
    </alternativeName>
</protein>
<name>A0A9W7T8Q1_TRIRA</name>
<dbReference type="Pfam" id="PF00514">
    <property type="entry name" value="Arm"/>
    <property type="match status" value="3"/>
</dbReference>
<evidence type="ECO:0000256" key="5">
    <source>
        <dbReference type="ARBA" id="ARBA00022737"/>
    </source>
</evidence>
<dbReference type="SUPFAM" id="SSF48371">
    <property type="entry name" value="ARM repeat"/>
    <property type="match status" value="1"/>
</dbReference>
<dbReference type="GO" id="GO:1990138">
    <property type="term" value="P:neuron projection extension"/>
    <property type="evidence" value="ECO:0007669"/>
    <property type="project" value="TreeGrafter"/>
</dbReference>
<keyword evidence="6" id="KW-0970">Cilium biogenesis/degradation</keyword>
<dbReference type="GO" id="GO:0046847">
    <property type="term" value="P:filopodium assembly"/>
    <property type="evidence" value="ECO:0007669"/>
    <property type="project" value="TreeGrafter"/>
</dbReference>
<evidence type="ECO:0000313" key="15">
    <source>
        <dbReference type="EMBL" id="KAI7792792.1"/>
    </source>
</evidence>
<dbReference type="FunFam" id="1.25.10.10:FF:000196">
    <property type="entry name" value="Sperm associated antigen 6"/>
    <property type="match status" value="1"/>
</dbReference>
<dbReference type="SMART" id="SM00185">
    <property type="entry name" value="ARM"/>
    <property type="match status" value="8"/>
</dbReference>
<dbReference type="GO" id="GO:0005576">
    <property type="term" value="C:extracellular region"/>
    <property type="evidence" value="ECO:0007669"/>
    <property type="project" value="GOC"/>
</dbReference>
<dbReference type="OrthoDB" id="7537227at2759"/>
<dbReference type="GO" id="GO:0048513">
    <property type="term" value="P:animal organ development"/>
    <property type="evidence" value="ECO:0007669"/>
    <property type="project" value="UniProtKB-ARBA"/>
</dbReference>
<evidence type="ECO:0000256" key="3">
    <source>
        <dbReference type="ARBA" id="ARBA00022490"/>
    </source>
</evidence>
<dbReference type="GO" id="GO:0007288">
    <property type="term" value="P:sperm axoneme assembly"/>
    <property type="evidence" value="ECO:0007669"/>
    <property type="project" value="TreeGrafter"/>
</dbReference>
<dbReference type="AlphaFoldDB" id="A0A9W7T8Q1"/>
<evidence type="ECO:0000256" key="12">
    <source>
        <dbReference type="ARBA" id="ARBA00061986"/>
    </source>
</evidence>
<accession>A0A9W7T8Q1</accession>
<dbReference type="GO" id="GO:0005874">
    <property type="term" value="C:microtubule"/>
    <property type="evidence" value="ECO:0007669"/>
    <property type="project" value="UniProtKB-KW"/>
</dbReference>
<dbReference type="EMBL" id="JAFHDT010000023">
    <property type="protein sequence ID" value="KAI7792792.1"/>
    <property type="molecule type" value="Genomic_DNA"/>
</dbReference>
<dbReference type="PANTHER" id="PTHR23314:SF0">
    <property type="entry name" value="SPERM-ASSOCIATED ANTIGEN 6"/>
    <property type="match status" value="1"/>
</dbReference>
<evidence type="ECO:0000256" key="7">
    <source>
        <dbReference type="ARBA" id="ARBA00022846"/>
    </source>
</evidence>
<evidence type="ECO:0000256" key="6">
    <source>
        <dbReference type="ARBA" id="ARBA00022794"/>
    </source>
</evidence>
<evidence type="ECO:0000256" key="2">
    <source>
        <dbReference type="ARBA" id="ARBA00004430"/>
    </source>
</evidence>
<evidence type="ECO:0000256" key="14">
    <source>
        <dbReference type="ARBA" id="ARBA00083576"/>
    </source>
</evidence>